<organism evidence="1 2">
    <name type="scientific">Vararia minispora EC-137</name>
    <dbReference type="NCBI Taxonomy" id="1314806"/>
    <lineage>
        <taxon>Eukaryota</taxon>
        <taxon>Fungi</taxon>
        <taxon>Dikarya</taxon>
        <taxon>Basidiomycota</taxon>
        <taxon>Agaricomycotina</taxon>
        <taxon>Agaricomycetes</taxon>
        <taxon>Russulales</taxon>
        <taxon>Lachnocladiaceae</taxon>
        <taxon>Vararia</taxon>
    </lineage>
</organism>
<evidence type="ECO:0000313" key="1">
    <source>
        <dbReference type="EMBL" id="KAI0029876.1"/>
    </source>
</evidence>
<dbReference type="EMBL" id="MU273651">
    <property type="protein sequence ID" value="KAI0029876.1"/>
    <property type="molecule type" value="Genomic_DNA"/>
</dbReference>
<keyword evidence="2" id="KW-1185">Reference proteome</keyword>
<protein>
    <submittedName>
        <fullName evidence="1">GPCR fungal pheromone mating factor</fullName>
    </submittedName>
</protein>
<evidence type="ECO:0000313" key="2">
    <source>
        <dbReference type="Proteomes" id="UP000814128"/>
    </source>
</evidence>
<name>A0ACB8QDI7_9AGAM</name>
<sequence length="355" mass="39541">MQTFDPTYPLLPISSVLCAALLLLVLFTRAIGGTWNLGVLILCFWLFLENLTNGVNAVLWADNFQVKHEVYCDIVTHVQIFSSIVRPACTLIITRRLYKIVSLRDIHGQSDFERRFNKVLEVGLAIVLPTFVTAIFYYIVQDHRFVVLEGIGCQYTVSGSALSILLVLSWPIVLPVVSALLYCPRIIRTFRQHNADTVEFLATNGLVTRSRYLRTLGIGCIDIVLSLPFALFKIANLVSSVLSTSKEGRFPFYAGWHATHAHWAPAVLPGPILKTAALWTLFTTWFGVWSAVVLALAIFVLFGLSQPAREFFKCLLSRSAESAREEGIVSRISFTPGRRSARALVFGCSVLIDAV</sequence>
<dbReference type="Proteomes" id="UP000814128">
    <property type="component" value="Unassembled WGS sequence"/>
</dbReference>
<proteinExistence type="predicted"/>
<reference evidence="1" key="2">
    <citation type="journal article" date="2022" name="New Phytol.">
        <title>Evolutionary transition to the ectomycorrhizal habit in the genomes of a hyperdiverse lineage of mushroom-forming fungi.</title>
        <authorList>
            <person name="Looney B."/>
            <person name="Miyauchi S."/>
            <person name="Morin E."/>
            <person name="Drula E."/>
            <person name="Courty P.E."/>
            <person name="Kohler A."/>
            <person name="Kuo A."/>
            <person name="LaButti K."/>
            <person name="Pangilinan J."/>
            <person name="Lipzen A."/>
            <person name="Riley R."/>
            <person name="Andreopoulos W."/>
            <person name="He G."/>
            <person name="Johnson J."/>
            <person name="Nolan M."/>
            <person name="Tritt A."/>
            <person name="Barry K.W."/>
            <person name="Grigoriev I.V."/>
            <person name="Nagy L.G."/>
            <person name="Hibbett D."/>
            <person name="Henrissat B."/>
            <person name="Matheny P.B."/>
            <person name="Labbe J."/>
            <person name="Martin F.M."/>
        </authorList>
    </citation>
    <scope>NUCLEOTIDE SEQUENCE</scope>
    <source>
        <strain evidence="1">EC-137</strain>
    </source>
</reference>
<comment type="caution">
    <text evidence="1">The sequence shown here is derived from an EMBL/GenBank/DDBJ whole genome shotgun (WGS) entry which is preliminary data.</text>
</comment>
<accession>A0ACB8QDI7</accession>
<gene>
    <name evidence="1" type="ORF">K488DRAFT_55408</name>
</gene>
<reference evidence="1" key="1">
    <citation type="submission" date="2021-02" db="EMBL/GenBank/DDBJ databases">
        <authorList>
            <consortium name="DOE Joint Genome Institute"/>
            <person name="Ahrendt S."/>
            <person name="Looney B.P."/>
            <person name="Miyauchi S."/>
            <person name="Morin E."/>
            <person name="Drula E."/>
            <person name="Courty P.E."/>
            <person name="Chicoki N."/>
            <person name="Fauchery L."/>
            <person name="Kohler A."/>
            <person name="Kuo A."/>
            <person name="Labutti K."/>
            <person name="Pangilinan J."/>
            <person name="Lipzen A."/>
            <person name="Riley R."/>
            <person name="Andreopoulos W."/>
            <person name="He G."/>
            <person name="Johnson J."/>
            <person name="Barry K.W."/>
            <person name="Grigoriev I.V."/>
            <person name="Nagy L."/>
            <person name="Hibbett D."/>
            <person name="Henrissat B."/>
            <person name="Matheny P.B."/>
            <person name="Labbe J."/>
            <person name="Martin F."/>
        </authorList>
    </citation>
    <scope>NUCLEOTIDE SEQUENCE</scope>
    <source>
        <strain evidence="1">EC-137</strain>
    </source>
</reference>